<dbReference type="Gene3D" id="3.30.1360.60">
    <property type="entry name" value="Glucose permease domain IIB"/>
    <property type="match status" value="1"/>
</dbReference>
<dbReference type="InterPro" id="IPR001996">
    <property type="entry name" value="PTS_IIB_1"/>
</dbReference>
<dbReference type="InterPro" id="IPR003352">
    <property type="entry name" value="PTS_EIIC"/>
</dbReference>
<comment type="subcellular location">
    <subcellularLocation>
        <location evidence="1">Cell membrane</location>
        <topology evidence="1">Multi-pass membrane protein</topology>
    </subcellularLocation>
</comment>
<evidence type="ECO:0000256" key="12">
    <source>
        <dbReference type="SAM" id="MobiDB-lite"/>
    </source>
</evidence>
<dbReference type="Pfam" id="PF00358">
    <property type="entry name" value="PTS_EIIA_1"/>
    <property type="match status" value="1"/>
</dbReference>
<feature type="transmembrane region" description="Helical" evidence="13">
    <location>
        <begin position="428"/>
        <end position="453"/>
    </location>
</feature>
<feature type="active site" description="Phosphocysteine intermediate; for EIIB activity" evidence="11">
    <location>
        <position position="25"/>
    </location>
</feature>
<dbReference type="PANTHER" id="PTHR30175:SF1">
    <property type="entry name" value="PTS SYSTEM ARBUTIN-, CELLOBIOSE-, AND SALICIN-SPECIFIC EIIBC COMPONENT-RELATED"/>
    <property type="match status" value="1"/>
</dbReference>
<dbReference type="Pfam" id="PF00367">
    <property type="entry name" value="PTS_EIIB"/>
    <property type="match status" value="1"/>
</dbReference>
<keyword evidence="3" id="KW-1003">Cell membrane</keyword>
<evidence type="ECO:0000256" key="9">
    <source>
        <dbReference type="ARBA" id="ARBA00022989"/>
    </source>
</evidence>
<dbReference type="Proteomes" id="UP000641206">
    <property type="component" value="Unassembled WGS sequence"/>
</dbReference>
<evidence type="ECO:0000256" key="13">
    <source>
        <dbReference type="SAM" id="Phobius"/>
    </source>
</evidence>
<evidence type="ECO:0000256" key="2">
    <source>
        <dbReference type="ARBA" id="ARBA00022448"/>
    </source>
</evidence>
<dbReference type="PROSITE" id="PS51103">
    <property type="entry name" value="PTS_EIIC_TYPE_1"/>
    <property type="match status" value="1"/>
</dbReference>
<dbReference type="InterPro" id="IPR036878">
    <property type="entry name" value="Glu_permease_IIB"/>
</dbReference>
<dbReference type="PROSITE" id="PS00371">
    <property type="entry name" value="PTS_EIIA_TYPE_1_HIS"/>
    <property type="match status" value="1"/>
</dbReference>
<dbReference type="InterPro" id="IPR001127">
    <property type="entry name" value="PTS_EIIA_1_perm"/>
</dbReference>
<evidence type="ECO:0000259" key="15">
    <source>
        <dbReference type="PROSITE" id="PS51098"/>
    </source>
</evidence>
<dbReference type="EMBL" id="BMLW01000004">
    <property type="protein sequence ID" value="GGP09721.1"/>
    <property type="molecule type" value="Genomic_DNA"/>
</dbReference>
<organism evidence="17 18">
    <name type="scientific">Oceanobacillus neutriphilus</name>
    <dbReference type="NCBI Taxonomy" id="531815"/>
    <lineage>
        <taxon>Bacteria</taxon>
        <taxon>Bacillati</taxon>
        <taxon>Bacillota</taxon>
        <taxon>Bacilli</taxon>
        <taxon>Bacillales</taxon>
        <taxon>Bacillaceae</taxon>
        <taxon>Oceanobacillus</taxon>
    </lineage>
</organism>
<dbReference type="PROSITE" id="PS51098">
    <property type="entry name" value="PTS_EIIB_TYPE_1"/>
    <property type="match status" value="1"/>
</dbReference>
<keyword evidence="7 13" id="KW-0812">Transmembrane</keyword>
<protein>
    <submittedName>
        <fullName evidence="17">PTS beta-glucoside transporter subunit IIA</fullName>
    </submittedName>
</protein>
<keyword evidence="2" id="KW-0813">Transport</keyword>
<evidence type="ECO:0000256" key="10">
    <source>
        <dbReference type="ARBA" id="ARBA00023136"/>
    </source>
</evidence>
<dbReference type="InterPro" id="IPR011055">
    <property type="entry name" value="Dup_hybrid_motif"/>
</dbReference>
<name>A0ABQ2NSB4_9BACI</name>
<dbReference type="PROSITE" id="PS51093">
    <property type="entry name" value="PTS_EIIA_TYPE_1"/>
    <property type="match status" value="1"/>
</dbReference>
<keyword evidence="5" id="KW-0808">Transferase</keyword>
<keyword evidence="9 13" id="KW-1133">Transmembrane helix</keyword>
<feature type="transmembrane region" description="Helical" evidence="13">
    <location>
        <begin position="143"/>
        <end position="163"/>
    </location>
</feature>
<sequence length="640" mass="68938">MEKDIANQIIDLVGGKDNITDVWHCATRLRMFVHKKDQVNVEKISNIKGVVTAQFSGEQLQIIIGNKVAKVYAEVTEITGPLGNNNGQSDRANKSGSGVISTIMETISGIFTPILPVIAGAGLLKGLLTLCTGLGWLAEEADIYKVLFIVADCAFYFLPFLLASSAAKIFKTNNFLAITVAGSMLYPTILGSYNAISAGQEVDPITLFGFVNVPFLNYSSSVIPIILGVWLLSYVEPAIKKIVPRSLSIMFTPMFTLIIVIVATLVVLGPLGNYIGEVLAIAISWLFNHAGIIAGLLLGATMPLIIMTGMHYALFPLVFNNFALLGHDKMLNPVALVTNVAQSGAAFAVAFRSKNKEMKELATSSGVSALLGITEPAMYGINIKLKRPFYACLIAGGISGAIVVGFGLKSFAFLTGIISLTAYVEPGNIWNVVIAISGFALSFVLAFILTLILGFEDIPEEKLEEEMGTADKQKSSKSDENIDNAPVKLTEKKEIASPATGKAIPIEEINDKVFSKEIMGTSYAVTPTAGEVVAPVDAEVMYVADSKHAIGLRTKEGIELLIHMGIDTVELKGKYFETAVKATEQVSKGTVLATMEVKKIAELYDPTIITIITNTQDFQNIKKQYINQEVTPANTIFEIE</sequence>
<accession>A0ABQ2NSB4</accession>
<feature type="transmembrane region" description="Helical" evidence="13">
    <location>
        <begin position="274"/>
        <end position="297"/>
    </location>
</feature>
<proteinExistence type="predicted"/>
<dbReference type="InterPro" id="IPR011297">
    <property type="entry name" value="PTS_IIABC_b_glu"/>
</dbReference>
<evidence type="ECO:0000256" key="4">
    <source>
        <dbReference type="ARBA" id="ARBA00022597"/>
    </source>
</evidence>
<feature type="domain" description="PTS EIIB type-1" evidence="15">
    <location>
        <begin position="3"/>
        <end position="85"/>
    </location>
</feature>
<reference evidence="18" key="1">
    <citation type="journal article" date="2019" name="Int. J. Syst. Evol. Microbiol.">
        <title>The Global Catalogue of Microorganisms (GCM) 10K type strain sequencing project: providing services to taxonomists for standard genome sequencing and annotation.</title>
        <authorList>
            <consortium name="The Broad Institute Genomics Platform"/>
            <consortium name="The Broad Institute Genome Sequencing Center for Infectious Disease"/>
            <person name="Wu L."/>
            <person name="Ma J."/>
        </authorList>
    </citation>
    <scope>NUCLEOTIDE SEQUENCE [LARGE SCALE GENOMIC DNA]</scope>
    <source>
        <strain evidence="18">CGMCC 1.7693</strain>
    </source>
</reference>
<feature type="transmembrane region" description="Helical" evidence="13">
    <location>
        <begin position="175"/>
        <end position="196"/>
    </location>
</feature>
<keyword evidence="10 13" id="KW-0472">Membrane</keyword>
<dbReference type="SUPFAM" id="SSF51261">
    <property type="entry name" value="Duplicated hybrid motif"/>
    <property type="match status" value="1"/>
</dbReference>
<dbReference type="InterPro" id="IPR013013">
    <property type="entry name" value="PTS_EIIC_1"/>
</dbReference>
<feature type="compositionally biased region" description="Basic and acidic residues" evidence="12">
    <location>
        <begin position="469"/>
        <end position="480"/>
    </location>
</feature>
<evidence type="ECO:0000313" key="18">
    <source>
        <dbReference type="Proteomes" id="UP000641206"/>
    </source>
</evidence>
<feature type="transmembrane region" description="Helical" evidence="13">
    <location>
        <begin position="114"/>
        <end position="137"/>
    </location>
</feature>
<dbReference type="InterPro" id="IPR050558">
    <property type="entry name" value="PTS_Sugar-Specific_Components"/>
</dbReference>
<dbReference type="CDD" id="cd00212">
    <property type="entry name" value="PTS_IIB_glc"/>
    <property type="match status" value="1"/>
</dbReference>
<evidence type="ECO:0000256" key="5">
    <source>
        <dbReference type="ARBA" id="ARBA00022679"/>
    </source>
</evidence>
<keyword evidence="6" id="KW-0598">Phosphotransferase system</keyword>
<gene>
    <name evidence="17" type="ORF">GCM10011346_14960</name>
</gene>
<evidence type="ECO:0000313" key="17">
    <source>
        <dbReference type="EMBL" id="GGP09721.1"/>
    </source>
</evidence>
<evidence type="ECO:0000259" key="14">
    <source>
        <dbReference type="PROSITE" id="PS51093"/>
    </source>
</evidence>
<dbReference type="PANTHER" id="PTHR30175">
    <property type="entry name" value="PHOSPHOTRANSFERASE SYSTEM TRANSPORT PROTEIN"/>
    <property type="match status" value="1"/>
</dbReference>
<dbReference type="SUPFAM" id="SSF55604">
    <property type="entry name" value="Glucose permease domain IIB"/>
    <property type="match status" value="1"/>
</dbReference>
<feature type="region of interest" description="Disordered" evidence="12">
    <location>
        <begin position="464"/>
        <end position="483"/>
    </location>
</feature>
<dbReference type="RefSeq" id="WP_188733835.1">
    <property type="nucleotide sequence ID" value="NZ_BMLW01000004.1"/>
</dbReference>
<dbReference type="Pfam" id="PF02378">
    <property type="entry name" value="PTS_EIIC"/>
    <property type="match status" value="1"/>
</dbReference>
<evidence type="ECO:0000256" key="8">
    <source>
        <dbReference type="ARBA" id="ARBA00022777"/>
    </source>
</evidence>
<feature type="domain" description="PTS EIIA type-1" evidence="14">
    <location>
        <begin position="511"/>
        <end position="614"/>
    </location>
</feature>
<feature type="transmembrane region" description="Helical" evidence="13">
    <location>
        <begin position="247"/>
        <end position="268"/>
    </location>
</feature>
<keyword evidence="8" id="KW-0418">Kinase</keyword>
<keyword evidence="18" id="KW-1185">Reference proteome</keyword>
<evidence type="ECO:0000259" key="16">
    <source>
        <dbReference type="PROSITE" id="PS51103"/>
    </source>
</evidence>
<dbReference type="NCBIfam" id="TIGR01995">
    <property type="entry name" value="PTS-II-ABC-beta"/>
    <property type="match status" value="1"/>
</dbReference>
<evidence type="ECO:0000256" key="7">
    <source>
        <dbReference type="ARBA" id="ARBA00022692"/>
    </source>
</evidence>
<evidence type="ECO:0000256" key="6">
    <source>
        <dbReference type="ARBA" id="ARBA00022683"/>
    </source>
</evidence>
<dbReference type="Gene3D" id="2.70.70.10">
    <property type="entry name" value="Glucose Permease (Domain IIA)"/>
    <property type="match status" value="1"/>
</dbReference>
<evidence type="ECO:0000256" key="11">
    <source>
        <dbReference type="PROSITE-ProRule" id="PRU00421"/>
    </source>
</evidence>
<dbReference type="NCBIfam" id="TIGR00830">
    <property type="entry name" value="PTBA"/>
    <property type="match status" value="1"/>
</dbReference>
<feature type="domain" description="PTS EIIC type-1" evidence="16">
    <location>
        <begin position="105"/>
        <end position="465"/>
    </location>
</feature>
<comment type="caution">
    <text evidence="17">The sequence shown here is derived from an EMBL/GenBank/DDBJ whole genome shotgun (WGS) entry which is preliminary data.</text>
</comment>
<feature type="transmembrane region" description="Helical" evidence="13">
    <location>
        <begin position="216"/>
        <end position="235"/>
    </location>
</feature>
<keyword evidence="4" id="KW-0762">Sugar transport</keyword>
<evidence type="ECO:0000256" key="3">
    <source>
        <dbReference type="ARBA" id="ARBA00022475"/>
    </source>
</evidence>
<dbReference type="InterPro" id="IPR018113">
    <property type="entry name" value="PTrfase_EIIB_Cys"/>
</dbReference>
<evidence type="ECO:0000256" key="1">
    <source>
        <dbReference type="ARBA" id="ARBA00004651"/>
    </source>
</evidence>